<reference evidence="4" key="1">
    <citation type="submission" date="2017-01" db="EMBL/GenBank/DDBJ databases">
        <title>Genome Analysis of Deinococcus marmoris KOPRI26562.</title>
        <authorList>
            <person name="Kim J.H."/>
            <person name="Oh H.-M."/>
        </authorList>
    </citation>
    <scope>NUCLEOTIDE SEQUENCE [LARGE SCALE GENOMIC DNA]</scope>
    <source>
        <strain evidence="4">PAMC 26633</strain>
    </source>
</reference>
<name>A0A226X7T5_CABSO</name>
<evidence type="ECO:0000256" key="1">
    <source>
        <dbReference type="ARBA" id="ARBA00034120"/>
    </source>
</evidence>
<sequence length="666" mass="77200">MTKSLRRVKKEDYARVLLTETPCYDAPVTFSNVGFYWHWKKYQEGKSFFPEIMDYFFKDGDLSSYTIPLPYKIRKDNNSYRQLSLIHPITQANFVDFYRAFDQQIILACKDSPFSIRCPENIASKYYVRNSNENAYKFKPEGVTTKQAEAKSRYLTSYFSYRGYGRLHHFFDSQEFISLERKYSSFWSVDISRCFDSIYTHSVTWALKTKVHSKNIANVKNTFGSVFDTLMQRCNYNETAGIVIGPEVSRIFSEIIFQRIDRDIVSELEKTENHCLKNEVDYTIRRYVDDIFIFSTADDISAVVAKVVENCLKTYKLNLNNAKTVKATRPFITEKSRSLQLVKKALQEFTAKLIKVPIDESEIQTPVPRRIYRRRRFIASFLNDVKSACIGSTQEYELVSGYLISAISNQAISFCEESMTQPIPEDESKSKYIDFLLILIELAFHFYIVSPSQSGSIKICVLTDIACRYVDQKIPDESHEIRSLIYTLGNDFFSSSGFKKISKDNSDVALLEALNILVALKLLGRKYLVSREVLGKIVNVAENRRISYFEITALLFYIGNDEEHSYSAIKKRVIKDIDAALHDLSDVKSNSEKAYILLDALTCPYIEDEKRRGYVKKLLTLATQSQPSDHLVLDYQKKFAKYRWFTSWNKTELLASLEKKALLKSY</sequence>
<organism evidence="3 4">
    <name type="scientific">Caballeronia sordidicola</name>
    <name type="common">Burkholderia sordidicola</name>
    <dbReference type="NCBI Taxonomy" id="196367"/>
    <lineage>
        <taxon>Bacteria</taxon>
        <taxon>Pseudomonadati</taxon>
        <taxon>Pseudomonadota</taxon>
        <taxon>Betaproteobacteria</taxon>
        <taxon>Burkholderiales</taxon>
        <taxon>Burkholderiaceae</taxon>
        <taxon>Caballeronia</taxon>
    </lineage>
</organism>
<dbReference type="PROSITE" id="PS50878">
    <property type="entry name" value="RT_POL"/>
    <property type="match status" value="1"/>
</dbReference>
<dbReference type="CDD" id="cd01646">
    <property type="entry name" value="RT_Bac_retron_I"/>
    <property type="match status" value="1"/>
</dbReference>
<dbReference type="InterPro" id="IPR000477">
    <property type="entry name" value="RT_dom"/>
</dbReference>
<proteinExistence type="inferred from homology"/>
<evidence type="ECO:0000259" key="2">
    <source>
        <dbReference type="PROSITE" id="PS50878"/>
    </source>
</evidence>
<dbReference type="InterPro" id="IPR051083">
    <property type="entry name" value="GrpII_Intron_Splice-Mob/Def"/>
</dbReference>
<comment type="caution">
    <text evidence="3">The sequence shown here is derived from an EMBL/GenBank/DDBJ whole genome shotgun (WGS) entry which is preliminary data.</text>
</comment>
<evidence type="ECO:0000313" key="4">
    <source>
        <dbReference type="Proteomes" id="UP000214720"/>
    </source>
</evidence>
<comment type="similarity">
    <text evidence="1">Belongs to the bacterial reverse transcriptase family.</text>
</comment>
<feature type="domain" description="Reverse transcriptase" evidence="2">
    <location>
        <begin position="53"/>
        <end position="354"/>
    </location>
</feature>
<dbReference type="PANTHER" id="PTHR34047:SF8">
    <property type="entry name" value="PROTEIN YKFC"/>
    <property type="match status" value="1"/>
</dbReference>
<accession>A0A226X7T5</accession>
<gene>
    <name evidence="3" type="ORF">BSU04_09050</name>
</gene>
<dbReference type="EMBL" id="MTHB01000047">
    <property type="protein sequence ID" value="OXC79040.1"/>
    <property type="molecule type" value="Genomic_DNA"/>
</dbReference>
<dbReference type="PANTHER" id="PTHR34047">
    <property type="entry name" value="NUCLEAR INTRON MATURASE 1, MITOCHONDRIAL-RELATED"/>
    <property type="match status" value="1"/>
</dbReference>
<protein>
    <recommendedName>
        <fullName evidence="2">Reverse transcriptase domain-containing protein</fullName>
    </recommendedName>
</protein>
<dbReference type="Pfam" id="PF00078">
    <property type="entry name" value="RVT_1"/>
    <property type="match status" value="1"/>
</dbReference>
<dbReference type="NCBIfam" id="NF041748">
    <property type="entry name" value="Drt3b"/>
    <property type="match status" value="1"/>
</dbReference>
<dbReference type="Proteomes" id="UP000214720">
    <property type="component" value="Unassembled WGS sequence"/>
</dbReference>
<dbReference type="AlphaFoldDB" id="A0A226X7T5"/>
<evidence type="ECO:0000313" key="3">
    <source>
        <dbReference type="EMBL" id="OXC79040.1"/>
    </source>
</evidence>